<evidence type="ECO:0000313" key="1">
    <source>
        <dbReference type="EMBL" id="SVD63775.1"/>
    </source>
</evidence>
<accession>A0A382WZJ7</accession>
<reference evidence="1" key="1">
    <citation type="submission" date="2018-05" db="EMBL/GenBank/DDBJ databases">
        <authorList>
            <person name="Lanie J.A."/>
            <person name="Ng W.-L."/>
            <person name="Kazmierczak K.M."/>
            <person name="Andrzejewski T.M."/>
            <person name="Davidsen T.M."/>
            <person name="Wayne K.J."/>
            <person name="Tettelin H."/>
            <person name="Glass J.I."/>
            <person name="Rusch D."/>
            <person name="Podicherti R."/>
            <person name="Tsui H.-C.T."/>
            <person name="Winkler M.E."/>
        </authorList>
    </citation>
    <scope>NUCLEOTIDE SEQUENCE</scope>
</reference>
<feature type="non-terminal residue" evidence="1">
    <location>
        <position position="55"/>
    </location>
</feature>
<gene>
    <name evidence="1" type="ORF">METZ01_LOCUS416629</name>
</gene>
<protein>
    <submittedName>
        <fullName evidence="1">Uncharacterized protein</fullName>
    </submittedName>
</protein>
<proteinExistence type="predicted"/>
<name>A0A382WZJ7_9ZZZZ</name>
<dbReference type="AlphaFoldDB" id="A0A382WZJ7"/>
<sequence>MHTSATPQSNLHCTRFMEVATGLRPLTQKSWIIPTTVRSVPLDVQALRAIRACRG</sequence>
<dbReference type="EMBL" id="UINC01163456">
    <property type="protein sequence ID" value="SVD63775.1"/>
    <property type="molecule type" value="Genomic_DNA"/>
</dbReference>
<organism evidence="1">
    <name type="scientific">marine metagenome</name>
    <dbReference type="NCBI Taxonomy" id="408172"/>
    <lineage>
        <taxon>unclassified sequences</taxon>
        <taxon>metagenomes</taxon>
        <taxon>ecological metagenomes</taxon>
    </lineage>
</organism>